<name>A0A8J2NII7_FUSEQ</name>
<evidence type="ECO:0000313" key="1">
    <source>
        <dbReference type="EMBL" id="CAG7559359.1"/>
    </source>
</evidence>
<dbReference type="AlphaFoldDB" id="A0A8J2NII7"/>
<evidence type="ECO:0000313" key="2">
    <source>
        <dbReference type="Proteomes" id="UP000693738"/>
    </source>
</evidence>
<comment type="caution">
    <text evidence="1">The sequence shown here is derived from an EMBL/GenBank/DDBJ whole genome shotgun (WGS) entry which is preliminary data.</text>
</comment>
<proteinExistence type="predicted"/>
<sequence length="323" mass="36870">MMPPKFYTWDELQAMKSDVSPRDIVRKFLSPGMMTFEDVTPAHPYRSQIMIPNLTKDNQNKEDQQRAIERANLYNAFADYQSPYGIPVRVKTYHAVDPWDDISIPQVLEGAIVQLCHESITEDRAKHEIVPALGGLDKETYHGIYRSSRPSSWTFSLKGMKEIGLDVESLAATMGDALAMIIYKCGLVYLGPFFFRPMPIDSDEHPGSSTISLCISWINFSLIDAKYLSKPHVMEGMLSYWKLNIPSPEESPYLWNVFKMAFMSRGNRYCSITLEITPKEILQRFETVHHTLDFNNSLSDNYQFIGTALGEMIRGMPDTTGPR</sequence>
<accession>A0A8J2NII7</accession>
<organism evidence="1 2">
    <name type="scientific">Fusarium equiseti</name>
    <name type="common">Fusarium scirpi</name>
    <dbReference type="NCBI Taxonomy" id="61235"/>
    <lineage>
        <taxon>Eukaryota</taxon>
        <taxon>Fungi</taxon>
        <taxon>Dikarya</taxon>
        <taxon>Ascomycota</taxon>
        <taxon>Pezizomycotina</taxon>
        <taxon>Sordariomycetes</taxon>
        <taxon>Hypocreomycetidae</taxon>
        <taxon>Hypocreales</taxon>
        <taxon>Nectriaceae</taxon>
        <taxon>Fusarium</taxon>
        <taxon>Fusarium incarnatum-equiseti species complex</taxon>
    </lineage>
</organism>
<protein>
    <submittedName>
        <fullName evidence="1">Uncharacterized protein</fullName>
    </submittedName>
</protein>
<reference evidence="1" key="1">
    <citation type="submission" date="2021-05" db="EMBL/GenBank/DDBJ databases">
        <authorList>
            <person name="Khan N."/>
        </authorList>
    </citation>
    <scope>NUCLEOTIDE SEQUENCE</scope>
</reference>
<gene>
    <name evidence="1" type="ORF">FEQUK3_LOCUS5086</name>
</gene>
<dbReference type="Proteomes" id="UP000693738">
    <property type="component" value="Unassembled WGS sequence"/>
</dbReference>
<dbReference type="EMBL" id="CAJSTJ010000129">
    <property type="protein sequence ID" value="CAG7559359.1"/>
    <property type="molecule type" value="Genomic_DNA"/>
</dbReference>